<dbReference type="InterPro" id="IPR002052">
    <property type="entry name" value="DNA_methylase_N6_adenine_CS"/>
</dbReference>
<proteinExistence type="predicted"/>
<dbReference type="PANTHER" id="PTHR18895:SF74">
    <property type="entry name" value="MTRF1L RELEASE FACTOR GLUTAMINE METHYLTRANSFERASE"/>
    <property type="match status" value="1"/>
</dbReference>
<accession>A0A1Z5SXD3</accession>
<dbReference type="AlphaFoldDB" id="A0A1Z5SXD3"/>
<dbReference type="InterPro" id="IPR050320">
    <property type="entry name" value="N5-glutamine_MTase"/>
</dbReference>
<dbReference type="Gene3D" id="1.10.8.10">
    <property type="entry name" value="DNA helicase RuvA subunit, C-terminal domain"/>
    <property type="match status" value="1"/>
</dbReference>
<keyword evidence="3" id="KW-1185">Reference proteome</keyword>
<dbReference type="InterPro" id="IPR029063">
    <property type="entry name" value="SAM-dependent_MTases_sf"/>
</dbReference>
<dbReference type="GO" id="GO:0003676">
    <property type="term" value="F:nucleic acid binding"/>
    <property type="evidence" value="ECO:0007669"/>
    <property type="project" value="InterPro"/>
</dbReference>
<dbReference type="Gene3D" id="3.40.50.150">
    <property type="entry name" value="Vaccinia Virus protein VP39"/>
    <property type="match status" value="1"/>
</dbReference>
<dbReference type="SUPFAM" id="SSF53335">
    <property type="entry name" value="S-adenosyl-L-methionine-dependent methyltransferases"/>
    <property type="match status" value="1"/>
</dbReference>
<dbReference type="VEuPathDB" id="FungiDB:BTJ68_12370"/>
<dbReference type="PROSITE" id="PS00092">
    <property type="entry name" value="N6_MTASE"/>
    <property type="match status" value="1"/>
</dbReference>
<dbReference type="GO" id="GO:0032259">
    <property type="term" value="P:methylation"/>
    <property type="evidence" value="ECO:0007669"/>
    <property type="project" value="InterPro"/>
</dbReference>
<dbReference type="EMBL" id="MUNK01000202">
    <property type="protein sequence ID" value="OTA25501.1"/>
    <property type="molecule type" value="Genomic_DNA"/>
</dbReference>
<dbReference type="STRING" id="1157616.A0A1Z5SXD3"/>
<organism evidence="2 3">
    <name type="scientific">Hortaea werneckii EXF-2000</name>
    <dbReference type="NCBI Taxonomy" id="1157616"/>
    <lineage>
        <taxon>Eukaryota</taxon>
        <taxon>Fungi</taxon>
        <taxon>Dikarya</taxon>
        <taxon>Ascomycota</taxon>
        <taxon>Pezizomycotina</taxon>
        <taxon>Dothideomycetes</taxon>
        <taxon>Dothideomycetidae</taxon>
        <taxon>Mycosphaerellales</taxon>
        <taxon>Teratosphaeriaceae</taxon>
        <taxon>Hortaea</taxon>
    </lineage>
</organism>
<dbReference type="InterPro" id="IPR040758">
    <property type="entry name" value="PrmC_N"/>
</dbReference>
<evidence type="ECO:0000259" key="1">
    <source>
        <dbReference type="Pfam" id="PF17827"/>
    </source>
</evidence>
<dbReference type="FunCoup" id="A0A1Z5SXD3">
    <property type="interactions" value="133"/>
</dbReference>
<feature type="domain" description="Release factor glutamine methyltransferase N-terminal" evidence="1">
    <location>
        <begin position="30"/>
        <end position="77"/>
    </location>
</feature>
<evidence type="ECO:0000313" key="3">
    <source>
        <dbReference type="Proteomes" id="UP000194280"/>
    </source>
</evidence>
<name>A0A1Z5SXD3_HORWE</name>
<gene>
    <name evidence="2" type="ORF">BTJ68_12370</name>
</gene>
<dbReference type="PANTHER" id="PTHR18895">
    <property type="entry name" value="HEMK METHYLTRANSFERASE"/>
    <property type="match status" value="1"/>
</dbReference>
<dbReference type="OrthoDB" id="269872at2759"/>
<dbReference type="Proteomes" id="UP000194280">
    <property type="component" value="Unassembled WGS sequence"/>
</dbReference>
<reference evidence="2 3" key="1">
    <citation type="submission" date="2017-01" db="EMBL/GenBank/DDBJ databases">
        <title>The recent genome duplication of the halophilic yeast Hortaea werneckii: insights from long-read sequencing.</title>
        <authorList>
            <person name="Sinha S."/>
            <person name="Flibotte S."/>
            <person name="Neira M."/>
            <person name="Lenassi M."/>
            <person name="Gostincar C."/>
            <person name="Stajich J.E."/>
            <person name="Nislow C.E."/>
        </authorList>
    </citation>
    <scope>NUCLEOTIDE SEQUENCE [LARGE SCALE GENOMIC DNA]</scope>
    <source>
        <strain evidence="2 3">EXF-2000</strain>
    </source>
</reference>
<dbReference type="GO" id="GO:0005739">
    <property type="term" value="C:mitochondrion"/>
    <property type="evidence" value="ECO:0007669"/>
    <property type="project" value="TreeGrafter"/>
</dbReference>
<dbReference type="CDD" id="cd02440">
    <property type="entry name" value="AdoMet_MTases"/>
    <property type="match status" value="1"/>
</dbReference>
<dbReference type="GO" id="GO:0008168">
    <property type="term" value="F:methyltransferase activity"/>
    <property type="evidence" value="ECO:0007669"/>
    <property type="project" value="InterPro"/>
</dbReference>
<comment type="caution">
    <text evidence="2">The sequence shown here is derived from an EMBL/GenBank/DDBJ whole genome shotgun (WGS) entry which is preliminary data.</text>
</comment>
<dbReference type="Pfam" id="PF17827">
    <property type="entry name" value="PrmC_N"/>
    <property type="match status" value="1"/>
</dbReference>
<sequence length="374" mass="41600">MPRLPPSLFRKASDFGPNVSRLLPVCRDIPSAQNELRWLDEHATHLVKKSRHEDRKTCLRRLVTRRAQGEPLQYILGSEYFGDLQIQCRTGVLIPRPDTAASISHLVSLMSHSGPVSSSSKRLKVLDLCTGSGCIPLLFHHEFYKRVLNRTKKIDLVGVDISKKALALSKHNQRLQLEAPPRCDVADSPRLHSLSNIRFIAGDVLKDAGEADNVCNALYQVWGDEDALTCDVLLSNPPYVSSKSFRTVTAPSVRHYEPKLALVPSCLTNSDQVADGDAFYPKILNLAKQLESNIILLEVADIEQAVRVASMAMEQSLWAGVEIWRDEPDGDSLQLTQIDVNGSRVTVKGSGHGRSVFAYRREGSKWLGLSHDSY</sequence>
<protein>
    <recommendedName>
        <fullName evidence="1">Release factor glutamine methyltransferase N-terminal domain-containing protein</fullName>
    </recommendedName>
</protein>
<evidence type="ECO:0000313" key="2">
    <source>
        <dbReference type="EMBL" id="OTA25501.1"/>
    </source>
</evidence>
<dbReference type="InParanoid" id="A0A1Z5SXD3"/>